<dbReference type="EMBL" id="MU002711">
    <property type="protein sequence ID" value="KAF2785721.1"/>
    <property type="molecule type" value="Genomic_DNA"/>
</dbReference>
<dbReference type="PANTHER" id="PTHR43591">
    <property type="entry name" value="METHYLTRANSFERASE"/>
    <property type="match status" value="1"/>
</dbReference>
<dbReference type="GO" id="GO:0008168">
    <property type="term" value="F:methyltransferase activity"/>
    <property type="evidence" value="ECO:0007669"/>
    <property type="project" value="UniProtKB-KW"/>
</dbReference>
<dbReference type="PANTHER" id="PTHR43591:SF24">
    <property type="entry name" value="2-METHOXY-6-POLYPRENYL-1,4-BENZOQUINOL METHYLASE, MITOCHONDRIAL"/>
    <property type="match status" value="1"/>
</dbReference>
<dbReference type="AlphaFoldDB" id="A0A6A6WP93"/>
<keyword evidence="2" id="KW-0808">Transferase</keyword>
<keyword evidence="3" id="KW-1185">Reference proteome</keyword>
<dbReference type="CDD" id="cd02440">
    <property type="entry name" value="AdoMet_MTases"/>
    <property type="match status" value="1"/>
</dbReference>
<dbReference type="Gene3D" id="3.40.50.150">
    <property type="entry name" value="Vaccinia Virus protein VP39"/>
    <property type="match status" value="1"/>
</dbReference>
<evidence type="ECO:0000313" key="2">
    <source>
        <dbReference type="EMBL" id="KAF2785721.1"/>
    </source>
</evidence>
<proteinExistence type="predicted"/>
<name>A0A6A6WP93_9PLEO</name>
<dbReference type="GO" id="GO:0032259">
    <property type="term" value="P:methylation"/>
    <property type="evidence" value="ECO:0007669"/>
    <property type="project" value="UniProtKB-KW"/>
</dbReference>
<protein>
    <submittedName>
        <fullName evidence="2">S-adenosyl-L-methionine-dependent methyltransferase</fullName>
    </submittedName>
</protein>
<evidence type="ECO:0000313" key="3">
    <source>
        <dbReference type="Proteomes" id="UP000799757"/>
    </source>
</evidence>
<dbReference type="OrthoDB" id="10017101at2759"/>
<dbReference type="SUPFAM" id="SSF53335">
    <property type="entry name" value="S-adenosyl-L-methionine-dependent methyltransferases"/>
    <property type="match status" value="1"/>
</dbReference>
<feature type="domain" description="Methyltransferase" evidence="1">
    <location>
        <begin position="39"/>
        <end position="147"/>
    </location>
</feature>
<sequence>MASTDKSTYTQGYHRTVTAAHARRTAAVDAAFVLPHLTPSSRILDIGCGPGTITIGFGAYVPQGSVTGIDLAEEVLAQAREQLSTHDPAPTNVTFEAGNVLAGLQYADASFDAVFTNQVLLHIPDPVAALREMRRVCKPGGFVACREGDYPFRYYPFLPGLQIFSKYLYEMVHGVSTGLEFPSNAPHPEGTRTGSLVHVWGREAGFEPRLMTKKGAAVVAATEEERRAFAEPMIGRLEVGGTGDRFRERGASKEDVELVVSDLRKWIEDVDGWYCLVNAEVIMRK</sequence>
<dbReference type="Pfam" id="PF13847">
    <property type="entry name" value="Methyltransf_31"/>
    <property type="match status" value="1"/>
</dbReference>
<dbReference type="InterPro" id="IPR029063">
    <property type="entry name" value="SAM-dependent_MTases_sf"/>
</dbReference>
<dbReference type="Proteomes" id="UP000799757">
    <property type="component" value="Unassembled WGS sequence"/>
</dbReference>
<organism evidence="2 3">
    <name type="scientific">Melanomma pulvis-pyrius CBS 109.77</name>
    <dbReference type="NCBI Taxonomy" id="1314802"/>
    <lineage>
        <taxon>Eukaryota</taxon>
        <taxon>Fungi</taxon>
        <taxon>Dikarya</taxon>
        <taxon>Ascomycota</taxon>
        <taxon>Pezizomycotina</taxon>
        <taxon>Dothideomycetes</taxon>
        <taxon>Pleosporomycetidae</taxon>
        <taxon>Pleosporales</taxon>
        <taxon>Melanommataceae</taxon>
        <taxon>Melanomma</taxon>
    </lineage>
</organism>
<keyword evidence="2" id="KW-0489">Methyltransferase</keyword>
<dbReference type="InterPro" id="IPR025714">
    <property type="entry name" value="Methyltranfer_dom"/>
</dbReference>
<gene>
    <name evidence="2" type="ORF">K505DRAFT_330830</name>
</gene>
<evidence type="ECO:0000259" key="1">
    <source>
        <dbReference type="Pfam" id="PF13847"/>
    </source>
</evidence>
<reference evidence="2" key="1">
    <citation type="journal article" date="2020" name="Stud. Mycol.">
        <title>101 Dothideomycetes genomes: a test case for predicting lifestyles and emergence of pathogens.</title>
        <authorList>
            <person name="Haridas S."/>
            <person name="Albert R."/>
            <person name="Binder M."/>
            <person name="Bloem J."/>
            <person name="Labutti K."/>
            <person name="Salamov A."/>
            <person name="Andreopoulos B."/>
            <person name="Baker S."/>
            <person name="Barry K."/>
            <person name="Bills G."/>
            <person name="Bluhm B."/>
            <person name="Cannon C."/>
            <person name="Castanera R."/>
            <person name="Culley D."/>
            <person name="Daum C."/>
            <person name="Ezra D."/>
            <person name="Gonzalez J."/>
            <person name="Henrissat B."/>
            <person name="Kuo A."/>
            <person name="Liang C."/>
            <person name="Lipzen A."/>
            <person name="Lutzoni F."/>
            <person name="Magnuson J."/>
            <person name="Mondo S."/>
            <person name="Nolan M."/>
            <person name="Ohm R."/>
            <person name="Pangilinan J."/>
            <person name="Park H.-J."/>
            <person name="Ramirez L."/>
            <person name="Alfaro M."/>
            <person name="Sun H."/>
            <person name="Tritt A."/>
            <person name="Yoshinaga Y."/>
            <person name="Zwiers L.-H."/>
            <person name="Turgeon B."/>
            <person name="Goodwin S."/>
            <person name="Spatafora J."/>
            <person name="Crous P."/>
            <person name="Grigoriev I."/>
        </authorList>
    </citation>
    <scope>NUCLEOTIDE SEQUENCE</scope>
    <source>
        <strain evidence="2">CBS 109.77</strain>
    </source>
</reference>
<accession>A0A6A6WP93</accession>